<dbReference type="CDD" id="cd09272">
    <property type="entry name" value="RNase_HI_RT_Ty1"/>
    <property type="match status" value="1"/>
</dbReference>
<protein>
    <recommendedName>
        <fullName evidence="6">Integrase catalytic domain-containing protein</fullName>
    </recommendedName>
</protein>
<feature type="domain" description="Integrase catalytic" evidence="6">
    <location>
        <begin position="540"/>
        <end position="706"/>
    </location>
</feature>
<keyword evidence="3" id="KW-0064">Aspartyl protease</keyword>
<accession>A0A699HLW0</accession>
<dbReference type="InterPro" id="IPR012337">
    <property type="entry name" value="RNaseH-like_sf"/>
</dbReference>
<feature type="region of interest" description="Disordered" evidence="5">
    <location>
        <begin position="322"/>
        <end position="341"/>
    </location>
</feature>
<feature type="compositionally biased region" description="Polar residues" evidence="5">
    <location>
        <begin position="820"/>
        <end position="832"/>
    </location>
</feature>
<dbReference type="InterPro" id="IPR039537">
    <property type="entry name" value="Retrotran_Ty1/copia-like"/>
</dbReference>
<dbReference type="InterPro" id="IPR013103">
    <property type="entry name" value="RVT_2"/>
</dbReference>
<dbReference type="InterPro" id="IPR043502">
    <property type="entry name" value="DNA/RNA_pol_sf"/>
</dbReference>
<dbReference type="PROSITE" id="PS50994">
    <property type="entry name" value="INTEGRASE"/>
    <property type="match status" value="1"/>
</dbReference>
<evidence type="ECO:0000259" key="6">
    <source>
        <dbReference type="PROSITE" id="PS50994"/>
    </source>
</evidence>
<dbReference type="InterPro" id="IPR025724">
    <property type="entry name" value="GAG-pre-integrase_dom"/>
</dbReference>
<gene>
    <name evidence="7" type="ORF">Tci_415087</name>
</gene>
<dbReference type="InterPro" id="IPR057670">
    <property type="entry name" value="SH3_retrovirus"/>
</dbReference>
<dbReference type="Pfam" id="PF25597">
    <property type="entry name" value="SH3_retrovirus"/>
    <property type="match status" value="1"/>
</dbReference>
<sequence length="1116" mass="126518">MDQDSAYMVAASKEVIENGNGPPITQVVKGVETTIAPTTAEEMAHRRLELAARSTLLMGIPNEHQLKFNFIKYDKSLIQAVEKRFGGNVATKKTQWNLLKQYNTNGTVNTAQGATTASTQATAVNSTTIDNLSDAVICAFFTSQPNSPQLDNEDLQQIRYDDLEEMDLRECRAPSSQDTKHKESTRRTVPVETPALAVLLSCDGLGSYNWSDQAQEGLTNFALMAYSSISSNSEVSTNSNCSSYCLEKVKILKEQNEQLLKDLRTSKIHAITYKIGLESVEARLLVYKKNESVYEEDIKVLKQEFVNEPIVSEPTIKKPVVKTSEAMASADKPKDSNPQMDLQDKRVIDSGCLRHMTGSMSYLTDYEEIDGGYVAFGGNPKGEKITGKGTIRTGKLDFENVYFVRELKFNLFSVLQIYDKKNSVLFNDTECIVLSPNIKLVDEIQVLLRVLRKKNMYSVDLRNIVSREGLTYLFSKAAYDESKLWHGRLGHLKFKTMNKLVKKNLVRGLASKLFENAETCVACQKGKQHRASCKTKTENSISLPLHLLHIDLFGLTFVKSLMKKMYFLVVTDDYSRFTWVFFLATKDETSGILKSFITRIENLIDHKVKVKKCDHGTDFKNREINLFCEMKGILRQYSVAKTPQQNDVAKRRNRTLIEASRTMLADSKLPTTFLAEVVNTACYVQNKVLVVKPHNKTSYELFHGKFDGKADEGFFVGYSLNSKAFRVFDSRTRIVEENLHIRFSENTSNVVGSGPDWLFDIDALTRTINYEPVAIGTQSNGFAGTKACDSAGQARKEKYLVKDYILLPLWIADPPFYQNPKSSQDDGFQPSSDTEKKVDEDPSKGSEYRDQKKDDNVNSTNNVNVASKNRVNTVSENISNELPFDPNMHALEDIDNGFQRRKIDKTLFIRRHKGDILLVQVYVDDIIFGSTKKELCNTFEKMMHEKLQMSSMGELTFFLGLQVKQKQDGIFISQDKYISEILKKYGFTKVKNASTPLETQKSLLKDEDVCAYARYQVNPKVSHLHAMKRIFRYLKGQPKFVIWYPKDSTFDLIAYTDSGYAGASLDRKSTIEGCQFLRCRFISWQCKKQSVVVNSTTEAEYVVASSCCRQVLWIQN</sequence>
<evidence type="ECO:0000313" key="7">
    <source>
        <dbReference type="EMBL" id="GEY43113.1"/>
    </source>
</evidence>
<dbReference type="Pfam" id="PF00665">
    <property type="entry name" value="rve"/>
    <property type="match status" value="1"/>
</dbReference>
<reference evidence="7" key="1">
    <citation type="journal article" date="2019" name="Sci. Rep.">
        <title>Draft genome of Tanacetum cinerariifolium, the natural source of mosquito coil.</title>
        <authorList>
            <person name="Yamashiro T."/>
            <person name="Shiraishi A."/>
            <person name="Satake H."/>
            <person name="Nakayama K."/>
        </authorList>
    </citation>
    <scope>NUCLEOTIDE SEQUENCE</scope>
</reference>
<dbReference type="PANTHER" id="PTHR42648">
    <property type="entry name" value="TRANSPOSASE, PUTATIVE-RELATED"/>
    <property type="match status" value="1"/>
</dbReference>
<dbReference type="Pfam" id="PF13976">
    <property type="entry name" value="gag_pre-integrs"/>
    <property type="match status" value="1"/>
</dbReference>
<keyword evidence="4" id="KW-0378">Hydrolase</keyword>
<dbReference type="GO" id="GO:0015074">
    <property type="term" value="P:DNA integration"/>
    <property type="evidence" value="ECO:0007669"/>
    <property type="project" value="InterPro"/>
</dbReference>
<feature type="region of interest" description="Disordered" evidence="5">
    <location>
        <begin position="820"/>
        <end position="872"/>
    </location>
</feature>
<dbReference type="GO" id="GO:0006508">
    <property type="term" value="P:proteolysis"/>
    <property type="evidence" value="ECO:0007669"/>
    <property type="project" value="UniProtKB-KW"/>
</dbReference>
<evidence type="ECO:0000256" key="3">
    <source>
        <dbReference type="ARBA" id="ARBA00022750"/>
    </source>
</evidence>
<dbReference type="Gene3D" id="3.30.420.10">
    <property type="entry name" value="Ribonuclease H-like superfamily/Ribonuclease H"/>
    <property type="match status" value="1"/>
</dbReference>
<feature type="compositionally biased region" description="Basic and acidic residues" evidence="5">
    <location>
        <begin position="833"/>
        <end position="856"/>
    </location>
</feature>
<keyword evidence="2" id="KW-0479">Metal-binding</keyword>
<evidence type="ECO:0000256" key="4">
    <source>
        <dbReference type="ARBA" id="ARBA00022801"/>
    </source>
</evidence>
<proteinExistence type="predicted"/>
<dbReference type="SUPFAM" id="SSF56672">
    <property type="entry name" value="DNA/RNA polymerases"/>
    <property type="match status" value="1"/>
</dbReference>
<dbReference type="GO" id="GO:0046872">
    <property type="term" value="F:metal ion binding"/>
    <property type="evidence" value="ECO:0007669"/>
    <property type="project" value="UniProtKB-KW"/>
</dbReference>
<feature type="compositionally biased region" description="Low complexity" evidence="5">
    <location>
        <begin position="857"/>
        <end position="869"/>
    </location>
</feature>
<organism evidence="7">
    <name type="scientific">Tanacetum cinerariifolium</name>
    <name type="common">Dalmatian daisy</name>
    <name type="synonym">Chrysanthemum cinerariifolium</name>
    <dbReference type="NCBI Taxonomy" id="118510"/>
    <lineage>
        <taxon>Eukaryota</taxon>
        <taxon>Viridiplantae</taxon>
        <taxon>Streptophyta</taxon>
        <taxon>Embryophyta</taxon>
        <taxon>Tracheophyta</taxon>
        <taxon>Spermatophyta</taxon>
        <taxon>Magnoliopsida</taxon>
        <taxon>eudicotyledons</taxon>
        <taxon>Gunneridae</taxon>
        <taxon>Pentapetalae</taxon>
        <taxon>asterids</taxon>
        <taxon>campanulids</taxon>
        <taxon>Asterales</taxon>
        <taxon>Asteraceae</taxon>
        <taxon>Asteroideae</taxon>
        <taxon>Anthemideae</taxon>
        <taxon>Anthemidinae</taxon>
        <taxon>Tanacetum</taxon>
    </lineage>
</organism>
<dbReference type="SUPFAM" id="SSF53098">
    <property type="entry name" value="Ribonuclease H-like"/>
    <property type="match status" value="1"/>
</dbReference>
<dbReference type="PANTHER" id="PTHR42648:SF32">
    <property type="entry name" value="RIBONUCLEASE H-LIKE DOMAIN, GAG-PRE-INTEGRASE DOMAIN PROTEIN-RELATED"/>
    <property type="match status" value="1"/>
</dbReference>
<evidence type="ECO:0000256" key="1">
    <source>
        <dbReference type="ARBA" id="ARBA00022670"/>
    </source>
</evidence>
<dbReference type="InterPro" id="IPR054722">
    <property type="entry name" value="PolX-like_BBD"/>
</dbReference>
<keyword evidence="1" id="KW-0645">Protease</keyword>
<dbReference type="EMBL" id="BKCJ010177961">
    <property type="protein sequence ID" value="GEY43113.1"/>
    <property type="molecule type" value="Genomic_DNA"/>
</dbReference>
<dbReference type="Pfam" id="PF22936">
    <property type="entry name" value="Pol_BBD"/>
    <property type="match status" value="1"/>
</dbReference>
<dbReference type="GO" id="GO:0003676">
    <property type="term" value="F:nucleic acid binding"/>
    <property type="evidence" value="ECO:0007669"/>
    <property type="project" value="InterPro"/>
</dbReference>
<dbReference type="InterPro" id="IPR036397">
    <property type="entry name" value="RNaseH_sf"/>
</dbReference>
<dbReference type="InterPro" id="IPR001584">
    <property type="entry name" value="Integrase_cat-core"/>
</dbReference>
<name>A0A699HLW0_TANCI</name>
<dbReference type="GO" id="GO:0004190">
    <property type="term" value="F:aspartic-type endopeptidase activity"/>
    <property type="evidence" value="ECO:0007669"/>
    <property type="project" value="UniProtKB-KW"/>
</dbReference>
<dbReference type="AlphaFoldDB" id="A0A699HLW0"/>
<evidence type="ECO:0000256" key="5">
    <source>
        <dbReference type="SAM" id="MobiDB-lite"/>
    </source>
</evidence>
<comment type="caution">
    <text evidence="7">The sequence shown here is derived from an EMBL/GenBank/DDBJ whole genome shotgun (WGS) entry which is preliminary data.</text>
</comment>
<evidence type="ECO:0000256" key="2">
    <source>
        <dbReference type="ARBA" id="ARBA00022723"/>
    </source>
</evidence>
<dbReference type="Pfam" id="PF07727">
    <property type="entry name" value="RVT_2"/>
    <property type="match status" value="1"/>
</dbReference>